<feature type="non-terminal residue" evidence="2">
    <location>
        <position position="126"/>
    </location>
</feature>
<dbReference type="RefSeq" id="WP_258818504.1">
    <property type="nucleotide sequence ID" value="NZ_JANUGW010000017.1"/>
</dbReference>
<keyword evidence="1" id="KW-0812">Transmembrane</keyword>
<dbReference type="Proteomes" id="UP001204151">
    <property type="component" value="Unassembled WGS sequence"/>
</dbReference>
<keyword evidence="1" id="KW-0472">Membrane</keyword>
<accession>A0ABT1ZVK0</accession>
<feature type="transmembrane region" description="Helical" evidence="1">
    <location>
        <begin position="43"/>
        <end position="63"/>
    </location>
</feature>
<name>A0ABT1ZVK0_9BURK</name>
<keyword evidence="1" id="KW-1133">Transmembrane helix</keyword>
<gene>
    <name evidence="2" type="ORF">NX784_20275</name>
</gene>
<comment type="caution">
    <text evidence="2">The sequence shown here is derived from an EMBL/GenBank/DDBJ whole genome shotgun (WGS) entry which is preliminary data.</text>
</comment>
<evidence type="ECO:0000313" key="2">
    <source>
        <dbReference type="EMBL" id="MCS0583937.1"/>
    </source>
</evidence>
<sequence>MLIAEHNKTVRSRFSIQNLLSRQAPQVEIKQIEMAFLASTKNLAAGLLAVLVIFSGILNIPSPKENKEILPYAISWAFTLTFFLMRGIYLTKAFMHRTLSDEEKLHFGRRLAANGAIAGFLWGGSS</sequence>
<reference evidence="2 3" key="1">
    <citation type="submission" date="2022-08" db="EMBL/GenBank/DDBJ databases">
        <title>Reclassification of Massilia species as members of the genera Telluria, Duganella, Pseudoduganella, Mokoshia gen. nov. and Zemynaea gen. nov. using orthogonal and non-orthogonal genome-based approaches.</title>
        <authorList>
            <person name="Bowman J.P."/>
        </authorList>
    </citation>
    <scope>NUCLEOTIDE SEQUENCE [LARGE SCALE GENOMIC DNA]</scope>
    <source>
        <strain evidence="2 3">JCM 31316</strain>
    </source>
</reference>
<proteinExistence type="predicted"/>
<keyword evidence="3" id="KW-1185">Reference proteome</keyword>
<feature type="transmembrane region" description="Helical" evidence="1">
    <location>
        <begin position="69"/>
        <end position="89"/>
    </location>
</feature>
<evidence type="ECO:0000313" key="3">
    <source>
        <dbReference type="Proteomes" id="UP001204151"/>
    </source>
</evidence>
<organism evidence="2 3">
    <name type="scientific">Massilia pinisoli</name>
    <dbReference type="NCBI Taxonomy" id="1772194"/>
    <lineage>
        <taxon>Bacteria</taxon>
        <taxon>Pseudomonadati</taxon>
        <taxon>Pseudomonadota</taxon>
        <taxon>Betaproteobacteria</taxon>
        <taxon>Burkholderiales</taxon>
        <taxon>Oxalobacteraceae</taxon>
        <taxon>Telluria group</taxon>
        <taxon>Massilia</taxon>
    </lineage>
</organism>
<evidence type="ECO:0000256" key="1">
    <source>
        <dbReference type="SAM" id="Phobius"/>
    </source>
</evidence>
<dbReference type="EMBL" id="JANUGW010000017">
    <property type="protein sequence ID" value="MCS0583937.1"/>
    <property type="molecule type" value="Genomic_DNA"/>
</dbReference>
<protein>
    <submittedName>
        <fullName evidence="2">Uncharacterized protein</fullName>
    </submittedName>
</protein>